<accession>A0AAV4H815</accession>
<dbReference type="PANTHER" id="PTHR12308:SF74">
    <property type="entry name" value="ANOCTAMIN"/>
    <property type="match status" value="1"/>
</dbReference>
<proteinExistence type="inferred from homology"/>
<dbReference type="GO" id="GO:0005254">
    <property type="term" value="F:chloride channel activity"/>
    <property type="evidence" value="ECO:0007669"/>
    <property type="project" value="TreeGrafter"/>
</dbReference>
<feature type="transmembrane region" description="Helical" evidence="6">
    <location>
        <begin position="221"/>
        <end position="247"/>
    </location>
</feature>
<feature type="domain" description="Anoctamin transmembrane" evidence="8">
    <location>
        <begin position="213"/>
        <end position="665"/>
    </location>
</feature>
<comment type="subcellular location">
    <subcellularLocation>
        <location evidence="1 6">Membrane</location>
        <topology evidence="1 6">Multi-pass membrane protein</topology>
    </subcellularLocation>
</comment>
<evidence type="ECO:0000256" key="2">
    <source>
        <dbReference type="ARBA" id="ARBA00009671"/>
    </source>
</evidence>
<keyword evidence="10" id="KW-1185">Reference proteome</keyword>
<dbReference type="EMBL" id="BMAT01008864">
    <property type="protein sequence ID" value="GFR93884.1"/>
    <property type="molecule type" value="Genomic_DNA"/>
</dbReference>
<dbReference type="PANTHER" id="PTHR12308">
    <property type="entry name" value="ANOCTAMIN"/>
    <property type="match status" value="1"/>
</dbReference>
<evidence type="ECO:0000256" key="4">
    <source>
        <dbReference type="ARBA" id="ARBA00022989"/>
    </source>
</evidence>
<keyword evidence="3 6" id="KW-0812">Transmembrane</keyword>
<feature type="transmembrane region" description="Helical" evidence="6">
    <location>
        <begin position="331"/>
        <end position="356"/>
    </location>
</feature>
<keyword evidence="5 6" id="KW-0472">Membrane</keyword>
<dbReference type="InterPro" id="IPR049452">
    <property type="entry name" value="Anoctamin_TM"/>
</dbReference>
<dbReference type="AlphaFoldDB" id="A0AAV4H815"/>
<evidence type="ECO:0000256" key="7">
    <source>
        <dbReference type="SAM" id="MobiDB-lite"/>
    </source>
</evidence>
<evidence type="ECO:0000256" key="1">
    <source>
        <dbReference type="ARBA" id="ARBA00004141"/>
    </source>
</evidence>
<evidence type="ECO:0000256" key="3">
    <source>
        <dbReference type="ARBA" id="ARBA00022692"/>
    </source>
</evidence>
<dbReference type="GO" id="GO:0005886">
    <property type="term" value="C:plasma membrane"/>
    <property type="evidence" value="ECO:0007669"/>
    <property type="project" value="TreeGrafter"/>
</dbReference>
<keyword evidence="4 6" id="KW-1133">Transmembrane helix</keyword>
<feature type="transmembrane region" description="Helical" evidence="6">
    <location>
        <begin position="585"/>
        <end position="611"/>
    </location>
</feature>
<name>A0AAV4H815_9GAST</name>
<reference evidence="9 10" key="1">
    <citation type="journal article" date="2021" name="Elife">
        <title>Chloroplast acquisition without the gene transfer in kleptoplastic sea slugs, Plakobranchus ocellatus.</title>
        <authorList>
            <person name="Maeda T."/>
            <person name="Takahashi S."/>
            <person name="Yoshida T."/>
            <person name="Shimamura S."/>
            <person name="Takaki Y."/>
            <person name="Nagai Y."/>
            <person name="Toyoda A."/>
            <person name="Suzuki Y."/>
            <person name="Arimoto A."/>
            <person name="Ishii H."/>
            <person name="Satoh N."/>
            <person name="Nishiyama T."/>
            <person name="Hasebe M."/>
            <person name="Maruyama T."/>
            <person name="Minagawa J."/>
            <person name="Obokata J."/>
            <person name="Shigenobu S."/>
        </authorList>
    </citation>
    <scope>NUCLEOTIDE SEQUENCE [LARGE SCALE GENOMIC DNA]</scope>
</reference>
<sequence>MSVLEQLDHPGNGTELKNRAGKPAEGSKEDHFEPNIIIEFDPKSKQAALEWLTAKLQAPRVEGGAELLVYTSHGEEEEETVLYVGATVDRLLIGAEEGRIQKKYKNGDLRDLSLTDIYNYENADDLDNFLTSAEKQRVILKAIESVRATDDETHIPGYSQHHLYPGKSIIKKYLSRKIVTSMYPLHDEESLKRLTSEWCSFNKYFNPQPINSIQKYFGTKIAIYFSFLGFYTVSLIPPALIGVIYFLYPWASMYREATFALFNLIWSTVFLEAWKRYCNTQCFTWGVLEGSGSLSKSLEEPRADYHGTMGTNAVTGKPEPVYPKWKRVLKFYLVTVPIISLCLVVAFFAMLAYFWAEHWIKKHGSQDMGLLTTLQNLLPTIVYAIVIGILNTIYRTIAAKLNKYENHRLQSSYENHLIVKLILFEFVNSFMCLFYVAFYLQDTTLLKTFLGTTLVTQQIVGQVGEAMVPFFFVKRRQTQLKQAAKRAGKAGTDMESPAVVRQSSTGSCKVDDSYKKQAALEGLMDVSAGCNDEYLEMYIQFGYVYLFSCCFPLAALWALFNNFIEIRTDAFKFCKVFRRPFTQQANSIGAWQPAFEIIGLISVITNCALIGMDPGVKKLLPSELSPVNYVLIFVAAEHIVLAIKAGVAILVPDLPKWVSLQMAKQEYQAKLALRKQMKEDISNRKPKLVDRILDAAQKKKVLMDAFKNKGVNKGPTDV</sequence>
<comment type="similarity">
    <text evidence="2 6">Belongs to the anoctamin family.</text>
</comment>
<feature type="transmembrane region" description="Helical" evidence="6">
    <location>
        <begin position="376"/>
        <end position="397"/>
    </location>
</feature>
<protein>
    <recommendedName>
        <fullName evidence="6">Anoctamin</fullName>
    </recommendedName>
</protein>
<feature type="transmembrane region" description="Helical" evidence="6">
    <location>
        <begin position="543"/>
        <end position="564"/>
    </location>
</feature>
<organism evidence="9 10">
    <name type="scientific">Elysia marginata</name>
    <dbReference type="NCBI Taxonomy" id="1093978"/>
    <lineage>
        <taxon>Eukaryota</taxon>
        <taxon>Metazoa</taxon>
        <taxon>Spiralia</taxon>
        <taxon>Lophotrochozoa</taxon>
        <taxon>Mollusca</taxon>
        <taxon>Gastropoda</taxon>
        <taxon>Heterobranchia</taxon>
        <taxon>Euthyneura</taxon>
        <taxon>Panpulmonata</taxon>
        <taxon>Sacoglossa</taxon>
        <taxon>Placobranchoidea</taxon>
        <taxon>Plakobranchidae</taxon>
        <taxon>Elysia</taxon>
    </lineage>
</organism>
<feature type="transmembrane region" description="Helical" evidence="6">
    <location>
        <begin position="631"/>
        <end position="651"/>
    </location>
</feature>
<feature type="transmembrane region" description="Helical" evidence="6">
    <location>
        <begin position="417"/>
        <end position="440"/>
    </location>
</feature>
<dbReference type="InterPro" id="IPR007632">
    <property type="entry name" value="Anoctamin"/>
</dbReference>
<feature type="region of interest" description="Disordered" evidence="7">
    <location>
        <begin position="1"/>
        <end position="31"/>
    </location>
</feature>
<comment type="caution">
    <text evidence="9">The sequence shown here is derived from an EMBL/GenBank/DDBJ whole genome shotgun (WGS) entry which is preliminary data.</text>
</comment>
<feature type="transmembrane region" description="Helical" evidence="6">
    <location>
        <begin position="253"/>
        <end position="271"/>
    </location>
</feature>
<dbReference type="Proteomes" id="UP000762676">
    <property type="component" value="Unassembled WGS sequence"/>
</dbReference>
<evidence type="ECO:0000313" key="10">
    <source>
        <dbReference type="Proteomes" id="UP000762676"/>
    </source>
</evidence>
<evidence type="ECO:0000256" key="6">
    <source>
        <dbReference type="RuleBase" id="RU280814"/>
    </source>
</evidence>
<evidence type="ECO:0000259" key="8">
    <source>
        <dbReference type="Pfam" id="PF04547"/>
    </source>
</evidence>
<evidence type="ECO:0000256" key="5">
    <source>
        <dbReference type="ARBA" id="ARBA00023136"/>
    </source>
</evidence>
<gene>
    <name evidence="9" type="ORF">ElyMa_004388800</name>
</gene>
<evidence type="ECO:0000313" key="9">
    <source>
        <dbReference type="EMBL" id="GFR93884.1"/>
    </source>
</evidence>
<dbReference type="Pfam" id="PF04547">
    <property type="entry name" value="Anoctamin"/>
    <property type="match status" value="1"/>
</dbReference>